<dbReference type="Gene3D" id="3.40.50.720">
    <property type="entry name" value="NAD(P)-binding Rossmann-like Domain"/>
    <property type="match status" value="2"/>
</dbReference>
<evidence type="ECO:0000256" key="1">
    <source>
        <dbReference type="ARBA" id="ARBA00005854"/>
    </source>
</evidence>
<keyword evidence="4" id="KW-0520">NAD</keyword>
<dbReference type="EMBL" id="JAKGBZ010000018">
    <property type="protein sequence ID" value="MCF3947131.1"/>
    <property type="molecule type" value="Genomic_DNA"/>
</dbReference>
<dbReference type="InterPro" id="IPR006140">
    <property type="entry name" value="D-isomer_DH_NAD-bd"/>
</dbReference>
<protein>
    <submittedName>
        <fullName evidence="8">2-hydroxyacid dehydrogenase</fullName>
    </submittedName>
</protein>
<dbReference type="Pfam" id="PF00389">
    <property type="entry name" value="2-Hacid_dh"/>
    <property type="match status" value="1"/>
</dbReference>
<proteinExistence type="inferred from homology"/>
<keyword evidence="2" id="KW-0028">Amino-acid biosynthesis</keyword>
<evidence type="ECO:0000256" key="3">
    <source>
        <dbReference type="ARBA" id="ARBA00023002"/>
    </source>
</evidence>
<accession>A0ABS9DWL9</accession>
<dbReference type="RefSeq" id="WP_235704362.1">
    <property type="nucleotide sequence ID" value="NZ_JAKGBZ010000018.1"/>
</dbReference>
<dbReference type="SUPFAM" id="SSF52283">
    <property type="entry name" value="Formate/glycerate dehydrogenase catalytic domain-like"/>
    <property type="match status" value="1"/>
</dbReference>
<dbReference type="SUPFAM" id="SSF51735">
    <property type="entry name" value="NAD(P)-binding Rossmann-fold domains"/>
    <property type="match status" value="1"/>
</dbReference>
<feature type="domain" description="D-isomer specific 2-hydroxyacid dehydrogenase NAD-binding" evidence="7">
    <location>
        <begin position="139"/>
        <end position="318"/>
    </location>
</feature>
<evidence type="ECO:0000259" key="6">
    <source>
        <dbReference type="Pfam" id="PF00389"/>
    </source>
</evidence>
<evidence type="ECO:0000256" key="4">
    <source>
        <dbReference type="ARBA" id="ARBA00023027"/>
    </source>
</evidence>
<evidence type="ECO:0000313" key="8">
    <source>
        <dbReference type="EMBL" id="MCF3947131.1"/>
    </source>
</evidence>
<keyword evidence="3 5" id="KW-0560">Oxidoreductase</keyword>
<dbReference type="CDD" id="cd12171">
    <property type="entry name" value="2-Hacid_dh_10"/>
    <property type="match status" value="1"/>
</dbReference>
<dbReference type="Proteomes" id="UP001521209">
    <property type="component" value="Unassembled WGS sequence"/>
</dbReference>
<feature type="domain" description="D-isomer specific 2-hydroxyacid dehydrogenase catalytic" evidence="6">
    <location>
        <begin position="66"/>
        <end position="347"/>
    </location>
</feature>
<name>A0ABS9DWL9_9PROT</name>
<organism evidence="8 9">
    <name type="scientific">Acidiphilium iwatense</name>
    <dbReference type="NCBI Taxonomy" id="768198"/>
    <lineage>
        <taxon>Bacteria</taxon>
        <taxon>Pseudomonadati</taxon>
        <taxon>Pseudomonadota</taxon>
        <taxon>Alphaproteobacteria</taxon>
        <taxon>Acetobacterales</taxon>
        <taxon>Acidocellaceae</taxon>
        <taxon>Acidiphilium</taxon>
    </lineage>
</organism>
<evidence type="ECO:0000259" key="7">
    <source>
        <dbReference type="Pfam" id="PF02826"/>
    </source>
</evidence>
<reference evidence="8 9" key="1">
    <citation type="submission" date="2022-01" db="EMBL/GenBank/DDBJ databases">
        <authorList>
            <person name="Won M."/>
            <person name="Kim S.-J."/>
            <person name="Kwon S.-W."/>
        </authorList>
    </citation>
    <scope>NUCLEOTIDE SEQUENCE [LARGE SCALE GENOMIC DNA]</scope>
    <source>
        <strain evidence="8 9">KCTC 23505</strain>
    </source>
</reference>
<dbReference type="InterPro" id="IPR029753">
    <property type="entry name" value="D-isomer_DH_CS"/>
</dbReference>
<dbReference type="InterPro" id="IPR006139">
    <property type="entry name" value="D-isomer_2_OHA_DH_cat_dom"/>
</dbReference>
<dbReference type="InterPro" id="IPR036291">
    <property type="entry name" value="NAD(P)-bd_dom_sf"/>
</dbReference>
<dbReference type="PROSITE" id="PS00065">
    <property type="entry name" value="D_2_HYDROXYACID_DH_1"/>
    <property type="match status" value="1"/>
</dbReference>
<sequence length="349" mass="37468">MDTETRDCAVIGDNFMRPEKFETAIRARCGDAVSLRSMTLPWPDEPMEHGYAKAGMDGLKEYQGDPDMIAAFVGTAEILVTHLAPVSARMLERMTRLRLIAVSRGGPVNIDMRAVKSRQIRVVNTPGRNASAVAEFTIGAILAQTRLIGIGHDSLRAHDWRGDLYRADLTGRELSELTVGVIGYGHIGARVVRLLKPFGCRILVYDPYVGLSDADRADGVEAAALDALLAEADVVTLHPRVTEETRGMMSAARLGAMKRGAYLINTARGPLVDYDALTAALRSGQLGGAALDTFGIEPVPADWTLLDLPNVTLTPHIAGASVKTVTVAAEAAAEELRRFIAGEPALNPC</sequence>
<comment type="similarity">
    <text evidence="1 5">Belongs to the D-isomer specific 2-hydroxyacid dehydrogenase family.</text>
</comment>
<evidence type="ECO:0000256" key="5">
    <source>
        <dbReference type="RuleBase" id="RU003719"/>
    </source>
</evidence>
<dbReference type="PROSITE" id="PS00671">
    <property type="entry name" value="D_2_HYDROXYACID_DH_3"/>
    <property type="match status" value="1"/>
</dbReference>
<comment type="caution">
    <text evidence="8">The sequence shown here is derived from an EMBL/GenBank/DDBJ whole genome shotgun (WGS) entry which is preliminary data.</text>
</comment>
<gene>
    <name evidence="8" type="ORF">L2A60_10615</name>
</gene>
<dbReference type="InterPro" id="IPR050857">
    <property type="entry name" value="D-2-hydroxyacid_DH"/>
</dbReference>
<evidence type="ECO:0000256" key="2">
    <source>
        <dbReference type="ARBA" id="ARBA00022605"/>
    </source>
</evidence>
<dbReference type="PANTHER" id="PTHR42789">
    <property type="entry name" value="D-ISOMER SPECIFIC 2-HYDROXYACID DEHYDROGENASE FAMILY PROTEIN (AFU_ORTHOLOGUE AFUA_6G10090)"/>
    <property type="match status" value="1"/>
</dbReference>
<dbReference type="InterPro" id="IPR029752">
    <property type="entry name" value="D-isomer_DH_CS1"/>
</dbReference>
<keyword evidence="9" id="KW-1185">Reference proteome</keyword>
<dbReference type="Pfam" id="PF02826">
    <property type="entry name" value="2-Hacid_dh_C"/>
    <property type="match status" value="1"/>
</dbReference>
<dbReference type="PANTHER" id="PTHR42789:SF1">
    <property type="entry name" value="D-ISOMER SPECIFIC 2-HYDROXYACID DEHYDROGENASE FAMILY PROTEIN (AFU_ORTHOLOGUE AFUA_6G10090)"/>
    <property type="match status" value="1"/>
</dbReference>
<evidence type="ECO:0000313" key="9">
    <source>
        <dbReference type="Proteomes" id="UP001521209"/>
    </source>
</evidence>